<evidence type="ECO:0000256" key="4">
    <source>
        <dbReference type="PIRSR" id="PIRSR600760-2"/>
    </source>
</evidence>
<dbReference type="PANTHER" id="PTHR20854">
    <property type="entry name" value="INOSITOL MONOPHOSPHATASE"/>
    <property type="match status" value="1"/>
</dbReference>
<proteinExistence type="predicted"/>
<feature type="binding site" evidence="4">
    <location>
        <position position="89"/>
    </location>
    <ligand>
        <name>Mg(2+)</name>
        <dbReference type="ChEBI" id="CHEBI:18420"/>
        <label>1</label>
        <note>catalytic</note>
    </ligand>
</feature>
<dbReference type="Pfam" id="PF00459">
    <property type="entry name" value="Inositol_P"/>
    <property type="match status" value="1"/>
</dbReference>
<protein>
    <submittedName>
        <fullName evidence="5">D-fructose 1,6-bisphosphatase</fullName>
    </submittedName>
</protein>
<dbReference type="GO" id="GO:0006020">
    <property type="term" value="P:inositol metabolic process"/>
    <property type="evidence" value="ECO:0007669"/>
    <property type="project" value="TreeGrafter"/>
</dbReference>
<feature type="binding site" evidence="4">
    <location>
        <position position="71"/>
    </location>
    <ligand>
        <name>Mg(2+)</name>
        <dbReference type="ChEBI" id="CHEBI:18420"/>
        <label>1</label>
        <note>catalytic</note>
    </ligand>
</feature>
<keyword evidence="1 4" id="KW-0479">Metal-binding</keyword>
<evidence type="ECO:0000256" key="2">
    <source>
        <dbReference type="ARBA" id="ARBA00022801"/>
    </source>
</evidence>
<dbReference type="Gene3D" id="3.40.190.80">
    <property type="match status" value="1"/>
</dbReference>
<comment type="cofactor">
    <cofactor evidence="4">
        <name>Mg(2+)</name>
        <dbReference type="ChEBI" id="CHEBI:18420"/>
    </cofactor>
</comment>
<evidence type="ECO:0000313" key="5">
    <source>
        <dbReference type="EMBL" id="HGM58605.1"/>
    </source>
</evidence>
<dbReference type="PROSITE" id="PS00629">
    <property type="entry name" value="IMP_1"/>
    <property type="match status" value="1"/>
</dbReference>
<dbReference type="PANTHER" id="PTHR20854:SF4">
    <property type="entry name" value="INOSITOL-1-MONOPHOSPHATASE-RELATED"/>
    <property type="match status" value="1"/>
</dbReference>
<sequence>MMKDEYLRTIGYRIIKKVSLLLKKYVNLNNIDNVVGKGYGGDYSFKIDTLIEEYIINQLKEFGLKLLIVSEENGLLKTSSDIEYIVLIDPLDGSINYVSKIPVVSTSIVFYSVDKPYLNSALAGVVSNVFLNEIYSFNSSNVFINENKISSIERKIRGLVSIYTEDPSIVLKIKSFNKNYLKTDVKIRTLGSSSIESIYAALNRIDLFLHNTSKLRNIDIAGGVALANLLKTPCIDLRGEEIKHRVDDIVNIESIVIGIYANELTEKSCKYSINTTTQYFNTSFSY</sequence>
<dbReference type="SUPFAM" id="SSF56655">
    <property type="entry name" value="Carbohydrate phosphatase"/>
    <property type="match status" value="1"/>
</dbReference>
<organism evidence="5">
    <name type="scientific">Staphylothermus marinus</name>
    <dbReference type="NCBI Taxonomy" id="2280"/>
    <lineage>
        <taxon>Archaea</taxon>
        <taxon>Thermoproteota</taxon>
        <taxon>Thermoprotei</taxon>
        <taxon>Desulfurococcales</taxon>
        <taxon>Desulfurococcaceae</taxon>
        <taxon>Staphylothermus</taxon>
    </lineage>
</organism>
<dbReference type="GO" id="GO:0046872">
    <property type="term" value="F:metal ion binding"/>
    <property type="evidence" value="ECO:0007669"/>
    <property type="project" value="UniProtKB-KW"/>
</dbReference>
<dbReference type="GO" id="GO:0008934">
    <property type="term" value="F:inositol monophosphate 1-phosphatase activity"/>
    <property type="evidence" value="ECO:0007669"/>
    <property type="project" value="TreeGrafter"/>
</dbReference>
<feature type="binding site" evidence="4">
    <location>
        <position position="92"/>
    </location>
    <ligand>
        <name>Mg(2+)</name>
        <dbReference type="ChEBI" id="CHEBI:18420"/>
        <label>1</label>
        <note>catalytic</note>
    </ligand>
</feature>
<evidence type="ECO:0000256" key="1">
    <source>
        <dbReference type="ARBA" id="ARBA00022723"/>
    </source>
</evidence>
<comment type="caution">
    <text evidence="5">The sequence shown here is derived from an EMBL/GenBank/DDBJ whole genome shotgun (WGS) entry which is preliminary data.</text>
</comment>
<gene>
    <name evidence="5" type="ORF">ENU14_03335</name>
</gene>
<reference evidence="5" key="1">
    <citation type="journal article" date="2020" name="mSystems">
        <title>Genome- and Community-Level Interaction Insights into Carbon Utilization and Element Cycling Functions of Hydrothermarchaeota in Hydrothermal Sediment.</title>
        <authorList>
            <person name="Zhou Z."/>
            <person name="Liu Y."/>
            <person name="Xu W."/>
            <person name="Pan J."/>
            <person name="Luo Z.H."/>
            <person name="Li M."/>
        </authorList>
    </citation>
    <scope>NUCLEOTIDE SEQUENCE [LARGE SCALE GENOMIC DNA]</scope>
    <source>
        <strain evidence="5">SpSt-642</strain>
    </source>
</reference>
<feature type="binding site" evidence="4">
    <location>
        <position position="219"/>
    </location>
    <ligand>
        <name>Mg(2+)</name>
        <dbReference type="ChEBI" id="CHEBI:18420"/>
        <label>1</label>
        <note>catalytic</note>
    </ligand>
</feature>
<feature type="binding site" evidence="4">
    <location>
        <position position="91"/>
    </location>
    <ligand>
        <name>Mg(2+)</name>
        <dbReference type="ChEBI" id="CHEBI:18420"/>
        <label>1</label>
        <note>catalytic</note>
    </ligand>
</feature>
<dbReference type="InterPro" id="IPR000760">
    <property type="entry name" value="Inositol_monophosphatase-like"/>
</dbReference>
<dbReference type="InterPro" id="IPR020583">
    <property type="entry name" value="Inositol_monoP_metal-BS"/>
</dbReference>
<name>A0A7C4H950_STAMA</name>
<keyword evidence="3 4" id="KW-0460">Magnesium</keyword>
<accession>A0A7C4H950</accession>
<dbReference type="EMBL" id="DTBJ01000022">
    <property type="protein sequence ID" value="HGM58605.1"/>
    <property type="molecule type" value="Genomic_DNA"/>
</dbReference>
<dbReference type="GO" id="GO:0007165">
    <property type="term" value="P:signal transduction"/>
    <property type="evidence" value="ECO:0007669"/>
    <property type="project" value="TreeGrafter"/>
</dbReference>
<evidence type="ECO:0000256" key="3">
    <source>
        <dbReference type="ARBA" id="ARBA00022842"/>
    </source>
</evidence>
<dbReference type="AlphaFoldDB" id="A0A7C4H950"/>
<keyword evidence="2" id="KW-0378">Hydrolase</keyword>
<dbReference type="Gene3D" id="3.30.540.10">
    <property type="entry name" value="Fructose-1,6-Bisphosphatase, subunit A, domain 1"/>
    <property type="match status" value="1"/>
</dbReference>